<dbReference type="OrthoDB" id="9811849at2"/>
<comment type="catalytic activity">
    <reaction evidence="3">
        <text>thiosulfate + [thioredoxin]-dithiol = [thioredoxin]-disulfide + hydrogen sulfide + sulfite + 2 H(+)</text>
        <dbReference type="Rhea" id="RHEA:83859"/>
        <dbReference type="Rhea" id="RHEA-COMP:10698"/>
        <dbReference type="Rhea" id="RHEA-COMP:10700"/>
        <dbReference type="ChEBI" id="CHEBI:15378"/>
        <dbReference type="ChEBI" id="CHEBI:17359"/>
        <dbReference type="ChEBI" id="CHEBI:29919"/>
        <dbReference type="ChEBI" id="CHEBI:29950"/>
        <dbReference type="ChEBI" id="CHEBI:33542"/>
        <dbReference type="ChEBI" id="CHEBI:50058"/>
    </reaction>
</comment>
<dbReference type="SMART" id="SM00450">
    <property type="entry name" value="RHOD"/>
    <property type="match status" value="1"/>
</dbReference>
<dbReference type="PANTHER" id="PTHR43031">
    <property type="entry name" value="FAD-DEPENDENT OXIDOREDUCTASE"/>
    <property type="match status" value="1"/>
</dbReference>
<dbReference type="EC" id="2.8.1.1" evidence="3"/>
<comment type="similarity">
    <text evidence="3">Belongs to the GlpE family.</text>
</comment>
<comment type="catalytic activity">
    <reaction evidence="3">
        <text>thiosulfate + hydrogen cyanide = thiocyanate + sulfite + 2 H(+)</text>
        <dbReference type="Rhea" id="RHEA:16881"/>
        <dbReference type="ChEBI" id="CHEBI:15378"/>
        <dbReference type="ChEBI" id="CHEBI:17359"/>
        <dbReference type="ChEBI" id="CHEBI:18022"/>
        <dbReference type="ChEBI" id="CHEBI:18407"/>
        <dbReference type="ChEBI" id="CHEBI:33542"/>
        <dbReference type="EC" id="2.8.1.1"/>
    </reaction>
</comment>
<evidence type="ECO:0000313" key="6">
    <source>
        <dbReference type="Proteomes" id="UP000268033"/>
    </source>
</evidence>
<dbReference type="Pfam" id="PF00581">
    <property type="entry name" value="Rhodanese"/>
    <property type="match status" value="1"/>
</dbReference>
<evidence type="ECO:0000313" key="5">
    <source>
        <dbReference type="EMBL" id="ROQ22007.1"/>
    </source>
</evidence>
<sequence length="112" mass="12521">MEQFAHISIDEAFHKLNDGQARLVDIRDEASFAGGHIDGAYHLTNGTLHRFMTEAEFDTPVIVCCYHGVSSQGAAQYLLQQGFEEVYSLDGGFEAWRKAYPYVRDQDTGSLS</sequence>
<evidence type="ECO:0000256" key="3">
    <source>
        <dbReference type="HAMAP-Rule" id="MF_01009"/>
    </source>
</evidence>
<dbReference type="STRING" id="584787.GCA_001247655_03404"/>
<comment type="caution">
    <text evidence="5">The sequence shown here is derived from an EMBL/GenBank/DDBJ whole genome shotgun (WGS) entry which is preliminary data.</text>
</comment>
<dbReference type="Proteomes" id="UP000268033">
    <property type="component" value="Unassembled WGS sequence"/>
</dbReference>
<name>A0A3N1P4C7_9GAMM</name>
<dbReference type="InterPro" id="IPR036873">
    <property type="entry name" value="Rhodanese-like_dom_sf"/>
</dbReference>
<dbReference type="InterPro" id="IPR001763">
    <property type="entry name" value="Rhodanese-like_dom"/>
</dbReference>
<dbReference type="NCBIfam" id="NF001195">
    <property type="entry name" value="PRK00162.1"/>
    <property type="match status" value="1"/>
</dbReference>
<evidence type="ECO:0000256" key="1">
    <source>
        <dbReference type="ARBA" id="ARBA00022490"/>
    </source>
</evidence>
<dbReference type="EMBL" id="RJUL01000011">
    <property type="protein sequence ID" value="ROQ22007.1"/>
    <property type="molecule type" value="Genomic_DNA"/>
</dbReference>
<dbReference type="PROSITE" id="PS50206">
    <property type="entry name" value="RHODANESE_3"/>
    <property type="match status" value="1"/>
</dbReference>
<accession>A0A3N1P4C7</accession>
<dbReference type="InterPro" id="IPR023695">
    <property type="entry name" value="Thiosulf_sulfurTrfase"/>
</dbReference>
<dbReference type="CDD" id="cd01444">
    <property type="entry name" value="GlpE_ST"/>
    <property type="match status" value="1"/>
</dbReference>
<protein>
    <recommendedName>
        <fullName evidence="3">Thiosulfate sulfurtransferase GlpE</fullName>
        <ecNumber evidence="3">2.8.1.1</ecNumber>
    </recommendedName>
</protein>
<comment type="function">
    <text evidence="3">Transferase that catalyzes the transfer of sulfur from thiosulfate to thiophilic acceptors such as cyanide or dithiols. May function in a CysM-independent thiosulfate assimilation pathway by catalyzing the conversion of thiosulfate to sulfite, which can then be used for L-cysteine biosynthesis.</text>
</comment>
<gene>
    <name evidence="3" type="primary">glpE</name>
    <name evidence="5" type="ORF">EDC28_111109</name>
</gene>
<evidence type="ECO:0000256" key="2">
    <source>
        <dbReference type="ARBA" id="ARBA00022679"/>
    </source>
</evidence>
<keyword evidence="6" id="KW-1185">Reference proteome</keyword>
<dbReference type="GO" id="GO:0004792">
    <property type="term" value="F:thiosulfate-cyanide sulfurtransferase activity"/>
    <property type="evidence" value="ECO:0007669"/>
    <property type="project" value="UniProtKB-UniRule"/>
</dbReference>
<dbReference type="GO" id="GO:0103041">
    <property type="term" value="F:thiosulfate-thioredoxin sulfurtransferase activity"/>
    <property type="evidence" value="ECO:0007669"/>
    <property type="project" value="RHEA"/>
</dbReference>
<feature type="active site" description="Cysteine persulfide intermediate" evidence="3">
    <location>
        <position position="65"/>
    </location>
</feature>
<keyword evidence="2 3" id="KW-0808">Transferase</keyword>
<reference evidence="5 6" key="1">
    <citation type="submission" date="2018-11" db="EMBL/GenBank/DDBJ databases">
        <title>Genomic Encyclopedia of Type Strains, Phase IV (KMG-IV): sequencing the most valuable type-strain genomes for metagenomic binning, comparative biology and taxonomic classification.</title>
        <authorList>
            <person name="Goeker M."/>
        </authorList>
    </citation>
    <scope>NUCLEOTIDE SEQUENCE [LARGE SCALE GENOMIC DNA]</scope>
    <source>
        <strain evidence="5 6">DSM 21945</strain>
    </source>
</reference>
<dbReference type="AlphaFoldDB" id="A0A3N1P4C7"/>
<evidence type="ECO:0000259" key="4">
    <source>
        <dbReference type="PROSITE" id="PS50206"/>
    </source>
</evidence>
<comment type="subcellular location">
    <subcellularLocation>
        <location evidence="3">Cytoplasm</location>
    </subcellularLocation>
</comment>
<dbReference type="Gene3D" id="3.40.250.10">
    <property type="entry name" value="Rhodanese-like domain"/>
    <property type="match status" value="1"/>
</dbReference>
<dbReference type="GO" id="GO:0005737">
    <property type="term" value="C:cytoplasm"/>
    <property type="evidence" value="ECO:0007669"/>
    <property type="project" value="UniProtKB-SubCell"/>
</dbReference>
<dbReference type="PANTHER" id="PTHR43031:SF6">
    <property type="entry name" value="THIOSULFATE SULFURTRANSFERASE GLPE"/>
    <property type="match status" value="1"/>
</dbReference>
<proteinExistence type="inferred from homology"/>
<dbReference type="SUPFAM" id="SSF52821">
    <property type="entry name" value="Rhodanese/Cell cycle control phosphatase"/>
    <property type="match status" value="1"/>
</dbReference>
<dbReference type="InterPro" id="IPR050229">
    <property type="entry name" value="GlpE_sulfurtransferase"/>
</dbReference>
<dbReference type="RefSeq" id="WP_050658880.1">
    <property type="nucleotide sequence ID" value="NZ_JBLXAC010000013.1"/>
</dbReference>
<feature type="domain" description="Rhodanese" evidence="4">
    <location>
        <begin position="17"/>
        <end position="105"/>
    </location>
</feature>
<organism evidence="5 6">
    <name type="scientific">Gallaecimonas pentaromativorans</name>
    <dbReference type="NCBI Taxonomy" id="584787"/>
    <lineage>
        <taxon>Bacteria</taxon>
        <taxon>Pseudomonadati</taxon>
        <taxon>Pseudomonadota</taxon>
        <taxon>Gammaproteobacteria</taxon>
        <taxon>Enterobacterales</taxon>
        <taxon>Gallaecimonadaceae</taxon>
        <taxon>Gallaecimonas</taxon>
    </lineage>
</organism>
<keyword evidence="1 3" id="KW-0963">Cytoplasm</keyword>
<dbReference type="HAMAP" id="MF_01009">
    <property type="entry name" value="Thiosulf_sulfurtr"/>
    <property type="match status" value="1"/>
</dbReference>